<protein>
    <submittedName>
        <fullName evidence="1">Uncharacterized protein</fullName>
    </submittedName>
</protein>
<keyword evidence="2" id="KW-1185">Reference proteome</keyword>
<sequence>MVHGSGPVLSLEMDWNGNRPSIGPIGLVSLSDRLVQLSHVDRRLIRLQNAIRLTLSGDRILTMTIESTKGTLPPVLAEGIWLKPTTFDSGEPYLGFILSNRRVREVNRRMSSWPAFRTRHASYLFAHLIVCVYRTSLLACLMGSSVIYYEYEKRETFEDHDMRADAELGTFKIRRYHFDNGLSFILSMRSIRP</sequence>
<reference evidence="1 2" key="1">
    <citation type="journal article" date="2023" name="Plants (Basel)">
        <title>Bridging the Gap: Combining Genomics and Transcriptomics Approaches to Understand Stylosanthes scabra, an Orphan Legume from the Brazilian Caatinga.</title>
        <authorList>
            <person name="Ferreira-Neto J.R.C."/>
            <person name="da Silva M.D."/>
            <person name="Binneck E."/>
            <person name="de Melo N.F."/>
            <person name="da Silva R.H."/>
            <person name="de Melo A.L.T.M."/>
            <person name="Pandolfi V."/>
            <person name="Bustamante F.O."/>
            <person name="Brasileiro-Vidal A.C."/>
            <person name="Benko-Iseppon A.M."/>
        </authorList>
    </citation>
    <scope>NUCLEOTIDE SEQUENCE [LARGE SCALE GENOMIC DNA]</scope>
    <source>
        <tissue evidence="1">Leaves</tissue>
    </source>
</reference>
<dbReference type="EMBL" id="JASCZI010032962">
    <property type="protein sequence ID" value="MED6128661.1"/>
    <property type="molecule type" value="Genomic_DNA"/>
</dbReference>
<gene>
    <name evidence="1" type="ORF">PIB30_100085</name>
</gene>
<proteinExistence type="predicted"/>
<comment type="caution">
    <text evidence="1">The sequence shown here is derived from an EMBL/GenBank/DDBJ whole genome shotgun (WGS) entry which is preliminary data.</text>
</comment>
<evidence type="ECO:0000313" key="2">
    <source>
        <dbReference type="Proteomes" id="UP001341840"/>
    </source>
</evidence>
<dbReference type="Proteomes" id="UP001341840">
    <property type="component" value="Unassembled WGS sequence"/>
</dbReference>
<name>A0ABU6RX05_9FABA</name>
<accession>A0ABU6RX05</accession>
<organism evidence="1 2">
    <name type="scientific">Stylosanthes scabra</name>
    <dbReference type="NCBI Taxonomy" id="79078"/>
    <lineage>
        <taxon>Eukaryota</taxon>
        <taxon>Viridiplantae</taxon>
        <taxon>Streptophyta</taxon>
        <taxon>Embryophyta</taxon>
        <taxon>Tracheophyta</taxon>
        <taxon>Spermatophyta</taxon>
        <taxon>Magnoliopsida</taxon>
        <taxon>eudicotyledons</taxon>
        <taxon>Gunneridae</taxon>
        <taxon>Pentapetalae</taxon>
        <taxon>rosids</taxon>
        <taxon>fabids</taxon>
        <taxon>Fabales</taxon>
        <taxon>Fabaceae</taxon>
        <taxon>Papilionoideae</taxon>
        <taxon>50 kb inversion clade</taxon>
        <taxon>dalbergioids sensu lato</taxon>
        <taxon>Dalbergieae</taxon>
        <taxon>Pterocarpus clade</taxon>
        <taxon>Stylosanthes</taxon>
    </lineage>
</organism>
<evidence type="ECO:0000313" key="1">
    <source>
        <dbReference type="EMBL" id="MED6128661.1"/>
    </source>
</evidence>